<organism evidence="2 3">
    <name type="scientific">Nonomuraea endophytica</name>
    <dbReference type="NCBI Taxonomy" id="714136"/>
    <lineage>
        <taxon>Bacteria</taxon>
        <taxon>Bacillati</taxon>
        <taxon>Actinomycetota</taxon>
        <taxon>Actinomycetes</taxon>
        <taxon>Streptosporangiales</taxon>
        <taxon>Streptosporangiaceae</taxon>
        <taxon>Nonomuraea</taxon>
    </lineage>
</organism>
<comment type="caution">
    <text evidence="2">The sequence shown here is derived from an EMBL/GenBank/DDBJ whole genome shotgun (WGS) entry which is preliminary data.</text>
</comment>
<sequence>MRLSRAASAAGSRTPRPGFTMVLSTPTGPVGAA</sequence>
<gene>
    <name evidence="2" type="ORF">HNR40_010783</name>
</gene>
<feature type="compositionally biased region" description="Low complexity" evidence="1">
    <location>
        <begin position="1"/>
        <end position="13"/>
    </location>
</feature>
<accession>A0A7W8EMQ7</accession>
<protein>
    <submittedName>
        <fullName evidence="2">Uncharacterized protein</fullName>
    </submittedName>
</protein>
<evidence type="ECO:0000256" key="1">
    <source>
        <dbReference type="SAM" id="MobiDB-lite"/>
    </source>
</evidence>
<reference evidence="2 3" key="1">
    <citation type="submission" date="2020-08" db="EMBL/GenBank/DDBJ databases">
        <title>Genomic Encyclopedia of Type Strains, Phase IV (KMG-IV): sequencing the most valuable type-strain genomes for metagenomic binning, comparative biology and taxonomic classification.</title>
        <authorList>
            <person name="Goeker M."/>
        </authorList>
    </citation>
    <scope>NUCLEOTIDE SEQUENCE [LARGE SCALE GENOMIC DNA]</scope>
    <source>
        <strain evidence="2 3">DSM 45385</strain>
    </source>
</reference>
<proteinExistence type="predicted"/>
<dbReference type="Proteomes" id="UP000568380">
    <property type="component" value="Unassembled WGS sequence"/>
</dbReference>
<evidence type="ECO:0000313" key="2">
    <source>
        <dbReference type="EMBL" id="MBB5085269.1"/>
    </source>
</evidence>
<evidence type="ECO:0000313" key="3">
    <source>
        <dbReference type="Proteomes" id="UP000568380"/>
    </source>
</evidence>
<keyword evidence="3" id="KW-1185">Reference proteome</keyword>
<feature type="region of interest" description="Disordered" evidence="1">
    <location>
        <begin position="1"/>
        <end position="33"/>
    </location>
</feature>
<name>A0A7W8EMQ7_9ACTN</name>
<dbReference type="EMBL" id="JACHIN010000036">
    <property type="protein sequence ID" value="MBB5085269.1"/>
    <property type="molecule type" value="Genomic_DNA"/>
</dbReference>
<dbReference type="AlphaFoldDB" id="A0A7W8EMQ7"/>